<dbReference type="RefSeq" id="WP_205310251.1">
    <property type="nucleotide sequence ID" value="NZ_JAERPS020000001.1"/>
</dbReference>
<evidence type="ECO:0000256" key="5">
    <source>
        <dbReference type="ARBA" id="ARBA00023143"/>
    </source>
</evidence>
<dbReference type="Proteomes" id="UP000663814">
    <property type="component" value="Unassembled WGS sequence"/>
</dbReference>
<comment type="subcellular location">
    <subcellularLocation>
        <location evidence="1">Bacterial flagellum</location>
    </subcellularLocation>
    <subcellularLocation>
        <location evidence="2">Secreted</location>
    </subcellularLocation>
</comment>
<dbReference type="SUPFAM" id="SSF64518">
    <property type="entry name" value="Phase 1 flagellin"/>
    <property type="match status" value="1"/>
</dbReference>
<evidence type="ECO:0000313" key="7">
    <source>
        <dbReference type="EMBL" id="MBZ9610204.1"/>
    </source>
</evidence>
<dbReference type="PANTHER" id="PTHR42792:SF1">
    <property type="entry name" value="FLAGELLAR HOOK-ASSOCIATED PROTEIN 3"/>
    <property type="match status" value="1"/>
</dbReference>
<evidence type="ECO:0000256" key="4">
    <source>
        <dbReference type="ARBA" id="ARBA00022525"/>
    </source>
</evidence>
<dbReference type="InterPro" id="IPR001492">
    <property type="entry name" value="Flagellin"/>
</dbReference>
<evidence type="ECO:0000256" key="2">
    <source>
        <dbReference type="ARBA" id="ARBA00004613"/>
    </source>
</evidence>
<dbReference type="NCBIfam" id="TIGR02550">
    <property type="entry name" value="flagell_flgL"/>
    <property type="match status" value="1"/>
</dbReference>
<feature type="domain" description="Flagellin N-terminal" evidence="6">
    <location>
        <begin position="14"/>
        <end position="139"/>
    </location>
</feature>
<name>A0ABS7X3R7_9GAMM</name>
<keyword evidence="4" id="KW-0964">Secreted</keyword>
<comment type="caution">
    <text evidence="7">The sequence shown here is derived from an EMBL/GenBank/DDBJ whole genome shotgun (WGS) entry which is preliminary data.</text>
</comment>
<accession>A0ABS7X3R7</accession>
<keyword evidence="7" id="KW-0969">Cilium</keyword>
<evidence type="ECO:0000259" key="6">
    <source>
        <dbReference type="Pfam" id="PF00669"/>
    </source>
</evidence>
<dbReference type="EMBL" id="JAERPS020000001">
    <property type="protein sequence ID" value="MBZ9610204.1"/>
    <property type="molecule type" value="Genomic_DNA"/>
</dbReference>
<evidence type="ECO:0000256" key="1">
    <source>
        <dbReference type="ARBA" id="ARBA00004365"/>
    </source>
</evidence>
<dbReference type="Gene3D" id="1.20.1330.10">
    <property type="entry name" value="f41 fragment of flagellin, N-terminal domain"/>
    <property type="match status" value="1"/>
</dbReference>
<protein>
    <submittedName>
        <fullName evidence="7">Flagellar hook-associated protein FlgL</fullName>
    </submittedName>
</protein>
<keyword evidence="7" id="KW-0966">Cell projection</keyword>
<organism evidence="7 8">
    <name type="scientific">Rheinheimera maricola</name>
    <dbReference type="NCBI Taxonomy" id="2793282"/>
    <lineage>
        <taxon>Bacteria</taxon>
        <taxon>Pseudomonadati</taxon>
        <taxon>Pseudomonadota</taxon>
        <taxon>Gammaproteobacteria</taxon>
        <taxon>Chromatiales</taxon>
        <taxon>Chromatiaceae</taxon>
        <taxon>Rheinheimera</taxon>
    </lineage>
</organism>
<keyword evidence="5" id="KW-0975">Bacterial flagellum</keyword>
<proteinExistence type="inferred from homology"/>
<reference evidence="7 8" key="1">
    <citation type="submission" date="2020-12" db="EMBL/GenBank/DDBJ databases">
        <authorList>
            <person name="Ruan W."/>
            <person name="Khan S.A."/>
            <person name="Jeon C.O."/>
        </authorList>
    </citation>
    <scope>NUCLEOTIDE SEQUENCE [LARGE SCALE GENOMIC DNA]</scope>
    <source>
        <strain evidence="7 8">MA-13</strain>
    </source>
</reference>
<keyword evidence="7" id="KW-0282">Flagellum</keyword>
<gene>
    <name evidence="7" type="primary">flgL</name>
    <name evidence="7" type="ORF">I4W93_001215</name>
</gene>
<reference evidence="7 8" key="2">
    <citation type="submission" date="2021-08" db="EMBL/GenBank/DDBJ databases">
        <title>Rheinheimera aquimaris sp. nov., isolated from seawater of the East Sea in Korea.</title>
        <authorList>
            <person name="Kim K.H."/>
            <person name="Wenting R."/>
            <person name="Kim K.R."/>
            <person name="Jeon C.O."/>
        </authorList>
    </citation>
    <scope>NUCLEOTIDE SEQUENCE [LARGE SCALE GENOMIC DNA]</scope>
    <source>
        <strain evidence="7 8">MA-13</strain>
    </source>
</reference>
<comment type="similarity">
    <text evidence="3">Belongs to the bacterial flagellin family.</text>
</comment>
<keyword evidence="8" id="KW-1185">Reference proteome</keyword>
<dbReference type="InterPro" id="IPR013384">
    <property type="entry name" value="Flagell_FlgL"/>
</dbReference>
<dbReference type="InterPro" id="IPR001029">
    <property type="entry name" value="Flagellin_N"/>
</dbReference>
<dbReference type="Pfam" id="PF00669">
    <property type="entry name" value="Flagellin_N"/>
    <property type="match status" value="1"/>
</dbReference>
<evidence type="ECO:0000256" key="3">
    <source>
        <dbReference type="ARBA" id="ARBA00005709"/>
    </source>
</evidence>
<evidence type="ECO:0000313" key="8">
    <source>
        <dbReference type="Proteomes" id="UP000663814"/>
    </source>
</evidence>
<dbReference type="PANTHER" id="PTHR42792">
    <property type="entry name" value="FLAGELLIN"/>
    <property type="match status" value="1"/>
</dbReference>
<sequence>MRVTFNSKFNQGLDGILNTQKRLLRAQDQMIKQTKILTPADDPSGSAKVLGVGQNLSQLSQFEKNGIAVKNNLGVEETVLDSIRTAMDRARVLALASGNGSYSESEREAVAAEVEGIQQQLFDLMNSRNVEGGYLFSGFQDGVQAFSLDASTGKYVFNGDDGQKALQVSPGVTLPVNDSGKNVFDSVQVRPQPTAAVIAVAGPTNAAVNVINQQVFNSFYINNYDKAVAANNTFSVELTAPSDYQILRGGAPLVPPVIGAYTSGQSINFNGLDIVINGPAGAGRVDFDLPAPEKTNILNSLSELMAALRTPGPVDASFQASVSKAVGEIDGASTSVASARSAIGGRINVLDSINGSNADLEILATQYQADIAEVDFSKVIADLTKEETALQAVQQTFSSITNTSLFDFIR</sequence>